<name>A0A401TJ03_CHIPU</name>
<comment type="caution">
    <text evidence="2">The sequence shown here is derived from an EMBL/GenBank/DDBJ whole genome shotgun (WGS) entry which is preliminary data.</text>
</comment>
<evidence type="ECO:0000256" key="1">
    <source>
        <dbReference type="SAM" id="SignalP"/>
    </source>
</evidence>
<accession>A0A401TJ03</accession>
<proteinExistence type="predicted"/>
<feature type="signal peptide" evidence="1">
    <location>
        <begin position="1"/>
        <end position="19"/>
    </location>
</feature>
<dbReference type="AlphaFoldDB" id="A0A401TJ03"/>
<dbReference type="EMBL" id="BEZZ01084173">
    <property type="protein sequence ID" value="GCC42607.1"/>
    <property type="molecule type" value="Genomic_DNA"/>
</dbReference>
<feature type="chain" id="PRO_5018971322" evidence="1">
    <location>
        <begin position="20"/>
        <end position="74"/>
    </location>
</feature>
<evidence type="ECO:0000313" key="3">
    <source>
        <dbReference type="Proteomes" id="UP000287033"/>
    </source>
</evidence>
<keyword evidence="1" id="KW-0732">Signal</keyword>
<keyword evidence="3" id="KW-1185">Reference proteome</keyword>
<reference evidence="2 3" key="1">
    <citation type="journal article" date="2018" name="Nat. Ecol. Evol.">
        <title>Shark genomes provide insights into elasmobranch evolution and the origin of vertebrates.</title>
        <authorList>
            <person name="Hara Y"/>
            <person name="Yamaguchi K"/>
            <person name="Onimaru K"/>
            <person name="Kadota M"/>
            <person name="Koyanagi M"/>
            <person name="Keeley SD"/>
            <person name="Tatsumi K"/>
            <person name="Tanaka K"/>
            <person name="Motone F"/>
            <person name="Kageyama Y"/>
            <person name="Nozu R"/>
            <person name="Adachi N"/>
            <person name="Nishimura O"/>
            <person name="Nakagawa R"/>
            <person name="Tanegashima C"/>
            <person name="Kiyatake I"/>
            <person name="Matsumoto R"/>
            <person name="Murakumo K"/>
            <person name="Nishida K"/>
            <person name="Terakita A"/>
            <person name="Kuratani S"/>
            <person name="Sato K"/>
            <person name="Hyodo S Kuraku.S."/>
        </authorList>
    </citation>
    <scope>NUCLEOTIDE SEQUENCE [LARGE SCALE GENOMIC DNA]</scope>
</reference>
<dbReference type="STRING" id="137246.A0A401TJ03"/>
<dbReference type="OrthoDB" id="8956354at2759"/>
<organism evidence="2 3">
    <name type="scientific">Chiloscyllium punctatum</name>
    <name type="common">Brownbanded bambooshark</name>
    <name type="synonym">Hemiscyllium punctatum</name>
    <dbReference type="NCBI Taxonomy" id="137246"/>
    <lineage>
        <taxon>Eukaryota</taxon>
        <taxon>Metazoa</taxon>
        <taxon>Chordata</taxon>
        <taxon>Craniata</taxon>
        <taxon>Vertebrata</taxon>
        <taxon>Chondrichthyes</taxon>
        <taxon>Elasmobranchii</taxon>
        <taxon>Galeomorphii</taxon>
        <taxon>Galeoidea</taxon>
        <taxon>Orectolobiformes</taxon>
        <taxon>Hemiscylliidae</taxon>
        <taxon>Chiloscyllium</taxon>
    </lineage>
</organism>
<sequence>MQVIVVFVIEYISLPAVLCKRAAPLGPMPNEDIDVTNLESLEKYRSYARYLQVAEEKSRQPTWWKTYKQYTQEP</sequence>
<gene>
    <name evidence="2" type="ORF">chiPu_0026624</name>
</gene>
<protein>
    <submittedName>
        <fullName evidence="2">Uncharacterized protein</fullName>
    </submittedName>
</protein>
<feature type="non-terminal residue" evidence="2">
    <location>
        <position position="74"/>
    </location>
</feature>
<evidence type="ECO:0000313" key="2">
    <source>
        <dbReference type="EMBL" id="GCC42607.1"/>
    </source>
</evidence>
<dbReference type="Proteomes" id="UP000287033">
    <property type="component" value="Unassembled WGS sequence"/>
</dbReference>